<proteinExistence type="predicted"/>
<comment type="caution">
    <text evidence="2">The sequence shown here is derived from an EMBL/GenBank/DDBJ whole genome shotgun (WGS) entry which is preliminary data.</text>
</comment>
<evidence type="ECO:0008006" key="4">
    <source>
        <dbReference type="Google" id="ProtNLM"/>
    </source>
</evidence>
<feature type="compositionally biased region" description="Low complexity" evidence="1">
    <location>
        <begin position="64"/>
        <end position="75"/>
    </location>
</feature>
<evidence type="ECO:0000256" key="1">
    <source>
        <dbReference type="SAM" id="MobiDB-lite"/>
    </source>
</evidence>
<evidence type="ECO:0000313" key="2">
    <source>
        <dbReference type="EMBL" id="MDS0295632.1"/>
    </source>
</evidence>
<accession>A0ABU2G4A3</accession>
<gene>
    <name evidence="2" type="ORF">NDI79_15770</name>
</gene>
<dbReference type="InterPro" id="IPR049699">
    <property type="entry name" value="HVO_2142-like"/>
</dbReference>
<dbReference type="EMBL" id="JAMQOQ010000004">
    <property type="protein sequence ID" value="MDS0295632.1"/>
    <property type="molecule type" value="Genomic_DNA"/>
</dbReference>
<dbReference type="NCBIfam" id="NF041913">
    <property type="entry name" value="HVO_2142"/>
    <property type="match status" value="1"/>
</dbReference>
<organism evidence="2 3">
    <name type="scientific">Halogeometricum luteum</name>
    <dbReference type="NCBI Taxonomy" id="2950537"/>
    <lineage>
        <taxon>Archaea</taxon>
        <taxon>Methanobacteriati</taxon>
        <taxon>Methanobacteriota</taxon>
        <taxon>Stenosarchaea group</taxon>
        <taxon>Halobacteria</taxon>
        <taxon>Halobacteriales</taxon>
        <taxon>Haloferacaceae</taxon>
        <taxon>Halogeometricum</taxon>
    </lineage>
</organism>
<protein>
    <recommendedName>
        <fullName evidence="4">Small CPxCG-related zinc finger protein</fullName>
    </recommendedName>
</protein>
<keyword evidence="3" id="KW-1185">Reference proteome</keyword>
<evidence type="ECO:0000313" key="3">
    <source>
        <dbReference type="Proteomes" id="UP001254813"/>
    </source>
</evidence>
<dbReference type="RefSeq" id="WP_310929572.1">
    <property type="nucleotide sequence ID" value="NZ_JAMQOQ010000004.1"/>
</dbReference>
<feature type="region of interest" description="Disordered" evidence="1">
    <location>
        <begin position="50"/>
        <end position="75"/>
    </location>
</feature>
<dbReference type="Proteomes" id="UP001254813">
    <property type="component" value="Unassembled WGS sequence"/>
</dbReference>
<name>A0ABU2G4A3_9EURY</name>
<feature type="compositionally biased region" description="Polar residues" evidence="1">
    <location>
        <begin position="51"/>
        <end position="62"/>
    </location>
</feature>
<sequence length="75" mass="8050">MSLERPPDVPPQWCSDCGDELLFSGVQSAGYAQFFCQNCRYRRDVYVGDPTNASISGDSGSENAVPDDSAPAADD</sequence>
<reference evidence="2 3" key="1">
    <citation type="submission" date="2022-06" db="EMBL/GenBank/DDBJ databases">
        <title>Halogeometricum sp. a new haloarchaeum isolate from saline soil.</title>
        <authorList>
            <person name="Strakova D."/>
            <person name="Galisteo C."/>
            <person name="Sanchez-Porro C."/>
            <person name="Ventosa A."/>
        </authorList>
    </citation>
    <scope>NUCLEOTIDE SEQUENCE [LARGE SCALE GENOMIC DNA]</scope>
    <source>
        <strain evidence="3">S3BR25-2</strain>
    </source>
</reference>